<dbReference type="PRINTS" id="PR00119">
    <property type="entry name" value="CATATPASE"/>
</dbReference>
<dbReference type="PROSITE" id="PS00154">
    <property type="entry name" value="ATPASE_E1_E2"/>
    <property type="match status" value="1"/>
</dbReference>
<dbReference type="NCBIfam" id="TIGR01525">
    <property type="entry name" value="ATPase-IB_hvy"/>
    <property type="match status" value="1"/>
</dbReference>
<dbReference type="SUPFAM" id="SSF81660">
    <property type="entry name" value="Metal cation-transporting ATPase, ATP-binding domain N"/>
    <property type="match status" value="1"/>
</dbReference>
<keyword evidence="13" id="KW-0406">Ion transport</keyword>
<feature type="transmembrane region" description="Helical" evidence="15">
    <location>
        <begin position="309"/>
        <end position="332"/>
    </location>
</feature>
<keyword evidence="14 15" id="KW-0472">Membrane</keyword>
<comment type="subcellular location">
    <subcellularLocation>
        <location evidence="1">Golgi apparatus</location>
        <location evidence="1">trans-Golgi network membrane</location>
        <topology evidence="1">Multi-pass membrane protein</topology>
    </subcellularLocation>
    <subcellularLocation>
        <location evidence="15">Membrane</location>
    </subcellularLocation>
</comment>
<dbReference type="PANTHER" id="PTHR46594:SF4">
    <property type="entry name" value="P-TYPE CATION-TRANSPORTING ATPASE"/>
    <property type="match status" value="1"/>
</dbReference>
<dbReference type="Gene3D" id="3.40.1110.10">
    <property type="entry name" value="Calcium-transporting ATPase, cytoplasmic domain N"/>
    <property type="match status" value="1"/>
</dbReference>
<reference evidence="17" key="1">
    <citation type="submission" date="2014-07" db="EMBL/GenBank/DDBJ databases">
        <authorList>
            <person name="Martin A.A"/>
            <person name="De Silva N."/>
        </authorList>
    </citation>
    <scope>NUCLEOTIDE SEQUENCE</scope>
</reference>
<sequence length="1057" mass="116180">MPSQREAVISVEGMTCISCVHNIEGFVSSKPGIESITVSLGEKIAIVDYDSMLWDGEKIAEIIDDMGFDAKLLHEKVPEIKKQNYNDETEQLIINNDIEKNLKKNTDGYQKCSISIEGMTCSSCVAFIERKMKQVNGIHAIVVSLMFSKADVVFDCDIISPEEISENIKKLGYRSIVLDAHCSALSKLNVIISGMNSQTSTNRIESHILSLKGIESCTINFVSCIACIEYTSSLIGARTILQVIESLGYTAKLATHEDRMKKIDHSDDIRRWLKSLIISLVFGIPVMMIMIYFHWYRHTHMHPENQSPIFVPALSLDNLILLLLATPVQLIGGKYFYIQSWKALKHFTANMDVLIVLATSIAYGYSLIILTIAILFEWKSSPMTFFDVPPMLLVFISLGRWLEYKAKGKTSEALSKLMSLQAKEATIIEKNEHGITTSEKKIDVELIQRGDLVKVMPGEKIPVDGIVIEGNSSADESFITGESMPVIKQIDSPVIGGSINQGGLLIIKATHVGQDSTLAQIVLLVEEAQTNKAPIQRLTDRIAGIFVPGVVFLSSITFFSWLYIGYQNDKNRNIEFIVRQAFEYSITVLSIACPCSLGLATPTAIMVGTGVGARNGILIKGGEPLEHAHKVKVVVFDKTGTITEGKPKVSKITGFFKFDNCSFEKFITLIGSAESNSEHPIGKAISDFAKEILKNNLWSQTSSFRTSTGNGISCTVNNVDNFLSSIKIDHIINTGKSVILSNNSLFTQYFPNGNTVTIPEKNSLNIIIGNEKWLANNGVQISDPVKQLLKEERSTGSIVVTVAIDNIICGIITICDQIKDEAPLVVSSLQNMGIRVVLLTGDNKQTAERTALACGITKVFAEVLPNEKKNKIAELKKQYGHVAMVGDGVNDSPALAAADVGIAIARGSDVAIESAGIILVNNNLIDLVGAIRLSKKTTTRIRTNILFATIYNFIGIPIAAGLFKPIGLSIQPWMAAAAMALSSVSVVTSSLFLKRFKKPTFETLEMEQRHRSRKRPRIRSTDIIKQKYYGKEKIIITGNDDITKDPGVGVDLLKQEV</sequence>
<evidence type="ECO:0000256" key="7">
    <source>
        <dbReference type="ARBA" id="ARBA00022741"/>
    </source>
</evidence>
<dbReference type="InterPro" id="IPR059000">
    <property type="entry name" value="ATPase_P-type_domA"/>
</dbReference>
<dbReference type="GO" id="GO:0005524">
    <property type="term" value="F:ATP binding"/>
    <property type="evidence" value="ECO:0007669"/>
    <property type="project" value="UniProtKB-UniRule"/>
</dbReference>
<dbReference type="GO" id="GO:0016020">
    <property type="term" value="C:membrane"/>
    <property type="evidence" value="ECO:0007669"/>
    <property type="project" value="UniProtKB-SubCell"/>
</dbReference>
<dbReference type="CDD" id="cd02094">
    <property type="entry name" value="P-type_ATPase_Cu-like"/>
    <property type="match status" value="1"/>
</dbReference>
<dbReference type="PROSITE" id="PS01047">
    <property type="entry name" value="HMA_1"/>
    <property type="match status" value="1"/>
</dbReference>
<keyword evidence="10" id="KW-1278">Translocase</keyword>
<dbReference type="Pfam" id="PF00702">
    <property type="entry name" value="Hydrolase"/>
    <property type="match status" value="1"/>
</dbReference>
<dbReference type="InterPro" id="IPR023214">
    <property type="entry name" value="HAD_sf"/>
</dbReference>
<evidence type="ECO:0000256" key="13">
    <source>
        <dbReference type="ARBA" id="ARBA00023065"/>
    </source>
</evidence>
<dbReference type="FunFam" id="3.30.70.100:FF:000001">
    <property type="entry name" value="ATPase copper transporting beta"/>
    <property type="match status" value="3"/>
</dbReference>
<dbReference type="Proteomes" id="UP000035680">
    <property type="component" value="Unassembled WGS sequence"/>
</dbReference>
<dbReference type="GO" id="GO:0005802">
    <property type="term" value="C:trans-Golgi network"/>
    <property type="evidence" value="ECO:0007669"/>
    <property type="project" value="UniProtKB-ARBA"/>
</dbReference>
<dbReference type="InterPro" id="IPR018303">
    <property type="entry name" value="ATPase_P-typ_P_site"/>
</dbReference>
<dbReference type="InterPro" id="IPR001757">
    <property type="entry name" value="P_typ_ATPase"/>
</dbReference>
<name>A0A0K0F9E9_STRVS</name>
<evidence type="ECO:0000256" key="3">
    <source>
        <dbReference type="ARBA" id="ARBA00022448"/>
    </source>
</evidence>
<evidence type="ECO:0000256" key="11">
    <source>
        <dbReference type="ARBA" id="ARBA00022989"/>
    </source>
</evidence>
<feature type="domain" description="HMA" evidence="16">
    <location>
        <begin position="110"/>
        <end position="176"/>
    </location>
</feature>
<dbReference type="STRING" id="75913.A0A0K0F9E9"/>
<evidence type="ECO:0000256" key="2">
    <source>
        <dbReference type="ARBA" id="ARBA00012517"/>
    </source>
</evidence>
<dbReference type="Gene3D" id="3.30.70.100">
    <property type="match status" value="3"/>
</dbReference>
<dbReference type="InterPro" id="IPR036412">
    <property type="entry name" value="HAD-like_sf"/>
</dbReference>
<dbReference type="InterPro" id="IPR006122">
    <property type="entry name" value="HMA_Cu_ion-bd"/>
</dbReference>
<dbReference type="InterPro" id="IPR036163">
    <property type="entry name" value="HMA_dom_sf"/>
</dbReference>
<dbReference type="SUPFAM" id="SSF81653">
    <property type="entry name" value="Calcium ATPase, transduction domain A"/>
    <property type="match status" value="1"/>
</dbReference>
<comment type="similarity">
    <text evidence="15">Belongs to the cation transport ATPase (P-type) (TC 3.A.3) family. Type IB subfamily.</text>
</comment>
<dbReference type="Pfam" id="PF00122">
    <property type="entry name" value="E1-E2_ATPase"/>
    <property type="match status" value="1"/>
</dbReference>
<dbReference type="SUPFAM" id="SSF81665">
    <property type="entry name" value="Calcium ATPase, transmembrane domain M"/>
    <property type="match status" value="1"/>
</dbReference>
<feature type="domain" description="HMA" evidence="16">
    <location>
        <begin position="186"/>
        <end position="252"/>
    </location>
</feature>
<dbReference type="PANTHER" id="PTHR46594">
    <property type="entry name" value="P-TYPE CATION-TRANSPORTING ATPASE"/>
    <property type="match status" value="1"/>
</dbReference>
<dbReference type="InterPro" id="IPR023299">
    <property type="entry name" value="ATPase_P-typ_cyto_dom_N"/>
</dbReference>
<evidence type="ECO:0000256" key="4">
    <source>
        <dbReference type="ARBA" id="ARBA00022692"/>
    </source>
</evidence>
<evidence type="ECO:0000313" key="18">
    <source>
        <dbReference type="WBParaSite" id="SVE_0545000.1"/>
    </source>
</evidence>
<dbReference type="Gene3D" id="2.70.150.10">
    <property type="entry name" value="Calcium-transporting ATPase, cytoplasmic transduction domain A"/>
    <property type="match status" value="1"/>
</dbReference>
<dbReference type="CDD" id="cd00371">
    <property type="entry name" value="HMA"/>
    <property type="match status" value="3"/>
</dbReference>
<keyword evidence="7 15" id="KW-0547">Nucleotide-binding</keyword>
<protein>
    <recommendedName>
        <fullName evidence="2">P-type Cu(+) transporter</fullName>
        <ecNumber evidence="2">7.2.2.8</ecNumber>
    </recommendedName>
</protein>
<evidence type="ECO:0000313" key="17">
    <source>
        <dbReference type="Proteomes" id="UP000035680"/>
    </source>
</evidence>
<dbReference type="SUPFAM" id="SSF56784">
    <property type="entry name" value="HAD-like"/>
    <property type="match status" value="1"/>
</dbReference>
<evidence type="ECO:0000256" key="9">
    <source>
        <dbReference type="ARBA" id="ARBA00022840"/>
    </source>
</evidence>
<evidence type="ECO:0000256" key="12">
    <source>
        <dbReference type="ARBA" id="ARBA00023008"/>
    </source>
</evidence>
<keyword evidence="8" id="KW-0187">Copper transport</keyword>
<dbReference type="EC" id="7.2.2.8" evidence="2"/>
<dbReference type="GO" id="GO:0016887">
    <property type="term" value="F:ATP hydrolysis activity"/>
    <property type="evidence" value="ECO:0007669"/>
    <property type="project" value="InterPro"/>
</dbReference>
<feature type="transmembrane region" description="Helical" evidence="15">
    <location>
        <begin position="382"/>
        <end position="402"/>
    </location>
</feature>
<keyword evidence="6" id="KW-0677">Repeat</keyword>
<evidence type="ECO:0000256" key="15">
    <source>
        <dbReference type="RuleBase" id="RU362081"/>
    </source>
</evidence>
<dbReference type="PRINTS" id="PR00120">
    <property type="entry name" value="HATPASE"/>
</dbReference>
<organism evidence="17 18">
    <name type="scientific">Strongyloides venezuelensis</name>
    <name type="common">Threadworm</name>
    <dbReference type="NCBI Taxonomy" id="75913"/>
    <lineage>
        <taxon>Eukaryota</taxon>
        <taxon>Metazoa</taxon>
        <taxon>Ecdysozoa</taxon>
        <taxon>Nematoda</taxon>
        <taxon>Chromadorea</taxon>
        <taxon>Rhabditida</taxon>
        <taxon>Tylenchina</taxon>
        <taxon>Panagrolaimomorpha</taxon>
        <taxon>Strongyloidoidea</taxon>
        <taxon>Strongyloididae</taxon>
        <taxon>Strongyloides</taxon>
    </lineage>
</organism>
<feature type="transmembrane region" description="Helical" evidence="15">
    <location>
        <begin position="973"/>
        <end position="993"/>
    </location>
</feature>
<dbReference type="InterPro" id="IPR008250">
    <property type="entry name" value="ATPase_P-typ_transduc_dom_A_sf"/>
</dbReference>
<dbReference type="InterPro" id="IPR044492">
    <property type="entry name" value="P_typ_ATPase_HD_dom"/>
</dbReference>
<dbReference type="GO" id="GO:0005507">
    <property type="term" value="F:copper ion binding"/>
    <property type="evidence" value="ECO:0007669"/>
    <property type="project" value="InterPro"/>
</dbReference>
<keyword evidence="9 15" id="KW-0067">ATP-binding</keyword>
<keyword evidence="4 15" id="KW-0812">Transmembrane</keyword>
<keyword evidence="3" id="KW-0813">Transport</keyword>
<dbReference type="GO" id="GO:0140581">
    <property type="term" value="F:P-type monovalent copper transporter activity"/>
    <property type="evidence" value="ECO:0007669"/>
    <property type="project" value="UniProtKB-EC"/>
</dbReference>
<proteinExistence type="inferred from homology"/>
<evidence type="ECO:0000256" key="14">
    <source>
        <dbReference type="ARBA" id="ARBA00023136"/>
    </source>
</evidence>
<reference evidence="18" key="2">
    <citation type="submission" date="2015-08" db="UniProtKB">
        <authorList>
            <consortium name="WormBaseParasite"/>
        </authorList>
    </citation>
    <scope>IDENTIFICATION</scope>
</reference>
<evidence type="ECO:0000256" key="1">
    <source>
        <dbReference type="ARBA" id="ARBA00004166"/>
    </source>
</evidence>
<feature type="transmembrane region" description="Helical" evidence="15">
    <location>
        <begin position="584"/>
        <end position="607"/>
    </location>
</feature>
<dbReference type="FunFam" id="3.40.50.1000:FF:000144">
    <property type="entry name" value="copper-transporting ATPase 1 isoform X2"/>
    <property type="match status" value="1"/>
</dbReference>
<dbReference type="FunFam" id="2.70.150.10:FF:000002">
    <property type="entry name" value="Copper-transporting ATPase 1, putative"/>
    <property type="match status" value="1"/>
</dbReference>
<dbReference type="SFLD" id="SFLDS00003">
    <property type="entry name" value="Haloacid_Dehalogenase"/>
    <property type="match status" value="1"/>
</dbReference>
<dbReference type="PROSITE" id="PS50846">
    <property type="entry name" value="HMA_2"/>
    <property type="match status" value="3"/>
</dbReference>
<evidence type="ECO:0000256" key="8">
    <source>
        <dbReference type="ARBA" id="ARBA00022796"/>
    </source>
</evidence>
<feature type="domain" description="HMA" evidence="16">
    <location>
        <begin position="5"/>
        <end position="71"/>
    </location>
</feature>
<dbReference type="InterPro" id="IPR017969">
    <property type="entry name" value="Heavy-metal-associated_CS"/>
</dbReference>
<dbReference type="SUPFAM" id="SSF55008">
    <property type="entry name" value="HMA, heavy metal-associated domain"/>
    <property type="match status" value="3"/>
</dbReference>
<keyword evidence="5 15" id="KW-0479">Metal-binding</keyword>
<dbReference type="InterPro" id="IPR027256">
    <property type="entry name" value="P-typ_ATPase_IB"/>
</dbReference>
<feature type="transmembrane region" description="Helical" evidence="15">
    <location>
        <begin position="945"/>
        <end position="967"/>
    </location>
</feature>
<dbReference type="NCBIfam" id="TIGR01494">
    <property type="entry name" value="ATPase_P-type"/>
    <property type="match status" value="2"/>
</dbReference>
<feature type="transmembrane region" description="Helical" evidence="15">
    <location>
        <begin position="542"/>
        <end position="564"/>
    </location>
</feature>
<keyword evidence="12" id="KW-0186">Copper</keyword>
<dbReference type="SFLD" id="SFLDG00002">
    <property type="entry name" value="C1.7:_P-type_atpase_like"/>
    <property type="match status" value="1"/>
</dbReference>
<evidence type="ECO:0000256" key="5">
    <source>
        <dbReference type="ARBA" id="ARBA00022723"/>
    </source>
</evidence>
<evidence type="ECO:0000259" key="16">
    <source>
        <dbReference type="PROSITE" id="PS50846"/>
    </source>
</evidence>
<keyword evidence="11 15" id="KW-1133">Transmembrane helix</keyword>
<dbReference type="WBParaSite" id="SVE_0545000.1">
    <property type="protein sequence ID" value="SVE_0545000.1"/>
    <property type="gene ID" value="SVE_0545000"/>
</dbReference>
<evidence type="ECO:0000256" key="6">
    <source>
        <dbReference type="ARBA" id="ARBA00022737"/>
    </source>
</evidence>
<dbReference type="AlphaFoldDB" id="A0A0K0F9E9"/>
<dbReference type="InterPro" id="IPR023298">
    <property type="entry name" value="ATPase_P-typ_TM_dom_sf"/>
</dbReference>
<keyword evidence="17" id="KW-1185">Reference proteome</keyword>
<dbReference type="InterPro" id="IPR006121">
    <property type="entry name" value="HMA_dom"/>
</dbReference>
<evidence type="ECO:0000256" key="10">
    <source>
        <dbReference type="ARBA" id="ARBA00022967"/>
    </source>
</evidence>
<dbReference type="SFLD" id="SFLDF00027">
    <property type="entry name" value="p-type_atpase"/>
    <property type="match status" value="1"/>
</dbReference>
<dbReference type="NCBIfam" id="TIGR00003">
    <property type="entry name" value="copper ion binding protein"/>
    <property type="match status" value="2"/>
</dbReference>
<dbReference type="Pfam" id="PF00403">
    <property type="entry name" value="HMA"/>
    <property type="match status" value="3"/>
</dbReference>
<feature type="transmembrane region" description="Helical" evidence="15">
    <location>
        <begin position="353"/>
        <end position="376"/>
    </location>
</feature>
<dbReference type="Gene3D" id="3.40.50.1000">
    <property type="entry name" value="HAD superfamily/HAD-like"/>
    <property type="match status" value="1"/>
</dbReference>
<feature type="transmembrane region" description="Helical" evidence="15">
    <location>
        <begin position="276"/>
        <end position="297"/>
    </location>
</feature>
<accession>A0A0K0F9E9</accession>